<name>A0A372NMS9_9SPHI</name>
<comment type="caution">
    <text evidence="1">The sequence shown here is derived from an EMBL/GenBank/DDBJ whole genome shotgun (WGS) entry which is preliminary data.</text>
</comment>
<dbReference type="EMBL" id="QWDC01000004">
    <property type="protein sequence ID" value="RFZ90259.1"/>
    <property type="molecule type" value="Genomic_DNA"/>
</dbReference>
<evidence type="ECO:0000313" key="2">
    <source>
        <dbReference type="Proteomes" id="UP000264217"/>
    </source>
</evidence>
<accession>A0A372NMS9</accession>
<evidence type="ECO:0000313" key="1">
    <source>
        <dbReference type="EMBL" id="RFZ90259.1"/>
    </source>
</evidence>
<gene>
    <name evidence="1" type="ORF">D0C36_20905</name>
</gene>
<keyword evidence="2" id="KW-1185">Reference proteome</keyword>
<protein>
    <submittedName>
        <fullName evidence="1">Uncharacterized protein</fullName>
    </submittedName>
</protein>
<reference evidence="1 2" key="1">
    <citation type="submission" date="2018-08" db="EMBL/GenBank/DDBJ databases">
        <title>Mucilaginibacter sp. MYSH2.</title>
        <authorList>
            <person name="Seo T."/>
        </authorList>
    </citation>
    <scope>NUCLEOTIDE SEQUENCE [LARGE SCALE GENOMIC DNA]</scope>
    <source>
        <strain evidence="1 2">MYSH2</strain>
    </source>
</reference>
<organism evidence="1 2">
    <name type="scientific">Mucilaginibacter conchicola</name>
    <dbReference type="NCBI Taxonomy" id="2303333"/>
    <lineage>
        <taxon>Bacteria</taxon>
        <taxon>Pseudomonadati</taxon>
        <taxon>Bacteroidota</taxon>
        <taxon>Sphingobacteriia</taxon>
        <taxon>Sphingobacteriales</taxon>
        <taxon>Sphingobacteriaceae</taxon>
        <taxon>Mucilaginibacter</taxon>
    </lineage>
</organism>
<dbReference type="AlphaFoldDB" id="A0A372NMS9"/>
<dbReference type="Proteomes" id="UP000264217">
    <property type="component" value="Unassembled WGS sequence"/>
</dbReference>
<sequence>MADLPFPQNIYGTWQEAKARLRAIDSDLHCIVIADEKRQAVLATAKAMDIADLYYVPVKGFWQMSQSSLKTAEKAVVLRLFAYLNQKAGLPFFQENGSFMDYQYDTLENWLSEAETEEAGGERNWFSMQLETIYEIRRAGAHIMPLIQSPEILKYFKKVCNKNLPFVSEPLAEITDGFLKLVQDYPENSLHDHIHTELLYPNEEDAIRVEQYTGFFWSAYDTFADELDSLVTSEFQEIAVMDEPVDLKIFDELPTPETYPVLDYENRLLLLIQDLRNYLNAYEHEERHGTI</sequence>
<proteinExistence type="predicted"/>